<evidence type="ECO:0000313" key="1">
    <source>
        <dbReference type="EMBL" id="CEJ81619.1"/>
    </source>
</evidence>
<accession>A0A0A1T8E8</accession>
<name>A0A0A1T8E8_9HYPO</name>
<dbReference type="EMBL" id="CDHN01000001">
    <property type="protein sequence ID" value="CEJ81619.1"/>
    <property type="molecule type" value="Genomic_DNA"/>
</dbReference>
<keyword evidence="2" id="KW-1185">Reference proteome</keyword>
<protein>
    <submittedName>
        <fullName evidence="1">Uncharacterized protein</fullName>
    </submittedName>
</protein>
<evidence type="ECO:0000313" key="2">
    <source>
        <dbReference type="Proteomes" id="UP000039046"/>
    </source>
</evidence>
<gene>
    <name evidence="1" type="ORF">VHEMI01739</name>
</gene>
<reference evidence="1 2" key="1">
    <citation type="journal article" date="2015" name="Genome Announc.">
        <title>Draft Genome Sequence and Gene Annotation of the Entomopathogenic Fungus Verticillium hemipterigenum.</title>
        <authorList>
            <person name="Horn F."/>
            <person name="Habel A."/>
            <person name="Scharf D.H."/>
            <person name="Dworschak J."/>
            <person name="Brakhage A.A."/>
            <person name="Guthke R."/>
            <person name="Hertweck C."/>
            <person name="Linde J."/>
        </authorList>
    </citation>
    <scope>NUCLEOTIDE SEQUENCE [LARGE SCALE GENOMIC DNA]</scope>
</reference>
<dbReference type="AlphaFoldDB" id="A0A0A1T8E8"/>
<dbReference type="Proteomes" id="UP000039046">
    <property type="component" value="Unassembled WGS sequence"/>
</dbReference>
<proteinExistence type="predicted"/>
<dbReference type="HOGENOM" id="CLU_1603901_0_0_1"/>
<sequence>MSMLRDTAGEKDFEPPTEFIKLLTLADAIGDPDKICLKFPPVVGVNYRLTRYARLDHQPRQSWYKDGWQVITGWECGDGTTTSATLLLYAYKYSGGTPKEQVPQWRVYTWSEGDELWFPSIADFVYFRCRWKEWMSGGLSDDLPDAHWLYGGDGNDEDEDEDEDGE</sequence>
<organism evidence="1 2">
    <name type="scientific">[Torrubiella] hemipterigena</name>
    <dbReference type="NCBI Taxonomy" id="1531966"/>
    <lineage>
        <taxon>Eukaryota</taxon>
        <taxon>Fungi</taxon>
        <taxon>Dikarya</taxon>
        <taxon>Ascomycota</taxon>
        <taxon>Pezizomycotina</taxon>
        <taxon>Sordariomycetes</taxon>
        <taxon>Hypocreomycetidae</taxon>
        <taxon>Hypocreales</taxon>
        <taxon>Clavicipitaceae</taxon>
        <taxon>Clavicipitaceae incertae sedis</taxon>
        <taxon>'Torrubiella' clade</taxon>
    </lineage>
</organism>